<feature type="domain" description="Siphovirus-type tail component RIFT-related" evidence="1">
    <location>
        <begin position="26"/>
        <end position="133"/>
    </location>
</feature>
<dbReference type="Pfam" id="PF05709">
    <property type="entry name" value="Sipho_tail"/>
    <property type="match status" value="1"/>
</dbReference>
<evidence type="ECO:0000313" key="3">
    <source>
        <dbReference type="Proteomes" id="UP001211894"/>
    </source>
</evidence>
<dbReference type="EMBL" id="JAQKAB010000001">
    <property type="protein sequence ID" value="MDA7025056.1"/>
    <property type="molecule type" value="Genomic_DNA"/>
</dbReference>
<dbReference type="InterPro" id="IPR008841">
    <property type="entry name" value="Siphovirus-type_tail_N"/>
</dbReference>
<reference evidence="2 3" key="1">
    <citation type="submission" date="2023-01" db="EMBL/GenBank/DDBJ databases">
        <title>Bacillus changyiensis sp. nov., isolated from a coastal deposit.</title>
        <authorList>
            <person name="Xiao G."/>
            <person name="Lai Q."/>
            <person name="Hu Z."/>
            <person name="Shao Z."/>
        </authorList>
    </citation>
    <scope>NUCLEOTIDE SEQUENCE [LARGE SCALE GENOMIC DNA]</scope>
    <source>
        <strain evidence="2 3">CLL-7-23</strain>
    </source>
</reference>
<name>A0ABT4X0V9_9BACI</name>
<dbReference type="RefSeq" id="WP_271338921.1">
    <property type="nucleotide sequence ID" value="NZ_JAQKAB010000001.1"/>
</dbReference>
<dbReference type="Gene3D" id="2.40.30.200">
    <property type="match status" value="1"/>
</dbReference>
<gene>
    <name evidence="2" type="ORF">PJ311_00340</name>
</gene>
<evidence type="ECO:0000313" key="2">
    <source>
        <dbReference type="EMBL" id="MDA7025056.1"/>
    </source>
</evidence>
<keyword evidence="3" id="KW-1185">Reference proteome</keyword>
<accession>A0ABT4X0V9</accession>
<sequence>MELLMDYDNGLGEQSLSSLLPYFKLISFLPESPNVDRETVTIPRMNGLILPQHPRDVTYKERNVKVEILIDSIIAENFYQYRRELYALFVKPFPYYISSDLLPNLRFRVTCDGNFSIQKEKGKNYVVFTVDFNNFTGLAESKSSSLTKQNFNGEQWSPGMNIQMRDDLKYSFKNQKRFQVYNTGDAYINPMQHDYHVTLRAKGKNVTIINHTNGEKLKIERELKKSESVTFVKQYTVINKKPVKTSGRLPGLDIGMNDFEVQNTNDFDITFDTRFYYA</sequence>
<organism evidence="2 3">
    <name type="scientific">Bacillus changyiensis</name>
    <dbReference type="NCBI Taxonomy" id="3004103"/>
    <lineage>
        <taxon>Bacteria</taxon>
        <taxon>Bacillati</taxon>
        <taxon>Bacillota</taxon>
        <taxon>Bacilli</taxon>
        <taxon>Bacillales</taxon>
        <taxon>Bacillaceae</taxon>
        <taxon>Bacillus</taxon>
    </lineage>
</organism>
<comment type="caution">
    <text evidence="2">The sequence shown here is derived from an EMBL/GenBank/DDBJ whole genome shotgun (WGS) entry which is preliminary data.</text>
</comment>
<evidence type="ECO:0000259" key="1">
    <source>
        <dbReference type="Pfam" id="PF05709"/>
    </source>
</evidence>
<proteinExistence type="predicted"/>
<dbReference type="Proteomes" id="UP001211894">
    <property type="component" value="Unassembled WGS sequence"/>
</dbReference>
<protein>
    <submittedName>
        <fullName evidence="2">Phage tail family protein</fullName>
    </submittedName>
</protein>